<dbReference type="Pfam" id="PF01477">
    <property type="entry name" value="PLAT"/>
    <property type="match status" value="1"/>
</dbReference>
<dbReference type="EMBL" id="OBDY01000013">
    <property type="protein sequence ID" value="SNY52477.1"/>
    <property type="molecule type" value="Genomic_DNA"/>
</dbReference>
<evidence type="ECO:0000313" key="2">
    <source>
        <dbReference type="EMBL" id="SNY52477.1"/>
    </source>
</evidence>
<dbReference type="AlphaFoldDB" id="A0A285IXQ4"/>
<keyword evidence="3" id="KW-1185">Reference proteome</keyword>
<dbReference type="Gene3D" id="2.40.180.10">
    <property type="entry name" value="Catalase core domain"/>
    <property type="match status" value="1"/>
</dbReference>
<accession>A0A285IXQ4</accession>
<organism evidence="2 3">
    <name type="scientific">Paractinoplanes atraurantiacus</name>
    <dbReference type="NCBI Taxonomy" id="1036182"/>
    <lineage>
        <taxon>Bacteria</taxon>
        <taxon>Bacillati</taxon>
        <taxon>Actinomycetota</taxon>
        <taxon>Actinomycetes</taxon>
        <taxon>Micromonosporales</taxon>
        <taxon>Micromonosporaceae</taxon>
        <taxon>Paractinoplanes</taxon>
    </lineage>
</organism>
<dbReference type="RefSeq" id="WP_097322889.1">
    <property type="nucleotide sequence ID" value="NZ_OBDY01000013.1"/>
</dbReference>
<dbReference type="PROSITE" id="PS50095">
    <property type="entry name" value="PLAT"/>
    <property type="match status" value="1"/>
</dbReference>
<dbReference type="CDD" id="cd01756">
    <property type="entry name" value="PLAT_repeat"/>
    <property type="match status" value="1"/>
</dbReference>
<dbReference type="SMART" id="SM00308">
    <property type="entry name" value="LH2"/>
    <property type="match status" value="1"/>
</dbReference>
<evidence type="ECO:0000259" key="1">
    <source>
        <dbReference type="PROSITE" id="PS50095"/>
    </source>
</evidence>
<dbReference type="PANTHER" id="PTHR45901:SF3">
    <property type="entry name" value="LIPOXYGENASE HOMOLOGY DOMAIN-CONTAINING PROTEIN 1"/>
    <property type="match status" value="1"/>
</dbReference>
<dbReference type="OrthoDB" id="4306975at2"/>
<dbReference type="Proteomes" id="UP000219612">
    <property type="component" value="Unassembled WGS sequence"/>
</dbReference>
<name>A0A285IXQ4_9ACTN</name>
<dbReference type="InterPro" id="IPR001024">
    <property type="entry name" value="PLAT/LH2_dom"/>
</dbReference>
<gene>
    <name evidence="2" type="ORF">SAMN05421748_11310</name>
</gene>
<reference evidence="2 3" key="1">
    <citation type="submission" date="2017-09" db="EMBL/GenBank/DDBJ databases">
        <authorList>
            <person name="Ehlers B."/>
            <person name="Leendertz F.H."/>
        </authorList>
    </citation>
    <scope>NUCLEOTIDE SEQUENCE [LARGE SCALE GENOMIC DNA]</scope>
    <source>
        <strain evidence="2 3">CGMCC 4.6857</strain>
    </source>
</reference>
<dbReference type="InterPro" id="IPR052970">
    <property type="entry name" value="Inner_ear_hair_cell_LOXHD"/>
</dbReference>
<dbReference type="SUPFAM" id="SSF49723">
    <property type="entry name" value="Lipase/lipooxygenase domain (PLAT/LH2 domain)"/>
    <property type="match status" value="1"/>
</dbReference>
<feature type="domain" description="PLAT" evidence="1">
    <location>
        <begin position="2"/>
        <end position="118"/>
    </location>
</feature>
<proteinExistence type="predicted"/>
<dbReference type="InterPro" id="IPR036392">
    <property type="entry name" value="PLAT/LH2_dom_sf"/>
</dbReference>
<sequence>MTTYEIVVRTGTESGAGTDADVFLTLYGERGIAHQVQLGNDDDNFEAGDVDRFIKDLEDVGDLRAARVWHDNSGSRPGWFLDQIVVTKQDPPITQWVFPLHDWLASDEPGGTERMLFPAGGGGRVLARPERAEADLLGNWESVAKELETRIGGAVADPAFLTAAALANSTAAATAFFGVAPDPVAGDRGGRLAQARGGTVVRAFWWGFHVQFSHEDLVTILDSADMINTTVAVIGGNIPSPAAPWIKMLAPFVAALHNGLRSLDHGNGIYVSMSWFAPGVFVPTTV</sequence>
<dbReference type="PANTHER" id="PTHR45901">
    <property type="entry name" value="PROTEIN CBG12474"/>
    <property type="match status" value="1"/>
</dbReference>
<protein>
    <submittedName>
        <fullName evidence="2">PLAT/LH2 domain-containing protein</fullName>
    </submittedName>
</protein>
<evidence type="ECO:0000313" key="3">
    <source>
        <dbReference type="Proteomes" id="UP000219612"/>
    </source>
</evidence>